<dbReference type="AlphaFoldDB" id="A0A834HAE3"/>
<evidence type="ECO:0000256" key="1">
    <source>
        <dbReference type="SAM" id="Phobius"/>
    </source>
</evidence>
<keyword evidence="1" id="KW-0472">Membrane</keyword>
<name>A0A834HAE3_RHOSS</name>
<gene>
    <name evidence="2" type="ORF">RHSIM_Rhsim02G0198500</name>
</gene>
<keyword evidence="1" id="KW-0812">Transmembrane</keyword>
<dbReference type="PANTHER" id="PTHR31170:SF25">
    <property type="entry name" value="BNAA09G04570D PROTEIN"/>
    <property type="match status" value="1"/>
</dbReference>
<keyword evidence="3" id="KW-1185">Reference proteome</keyword>
<comment type="caution">
    <text evidence="2">The sequence shown here is derived from an EMBL/GenBank/DDBJ whole genome shotgun (WGS) entry which is preliminary data.</text>
</comment>
<reference evidence="2" key="1">
    <citation type="submission" date="2019-11" db="EMBL/GenBank/DDBJ databases">
        <authorList>
            <person name="Liu Y."/>
            <person name="Hou J."/>
            <person name="Li T.-Q."/>
            <person name="Guan C.-H."/>
            <person name="Wu X."/>
            <person name="Wu H.-Z."/>
            <person name="Ling F."/>
            <person name="Zhang R."/>
            <person name="Shi X.-G."/>
            <person name="Ren J.-P."/>
            <person name="Chen E.-F."/>
            <person name="Sun J.-M."/>
        </authorList>
    </citation>
    <scope>NUCLEOTIDE SEQUENCE</scope>
    <source>
        <strain evidence="2">Adult_tree_wgs_1</strain>
        <tissue evidence="2">Leaves</tissue>
    </source>
</reference>
<sequence length="368" mass="42771">MEEQKLRYLSAFLDRTKLSLEDCISFVRGLEQSVRDCYLESVKLSSDEFVKMILVDSSFIIEVIWRTYYQMPKNNMDYLSNRISRVDVVRRDMILLENQIPLFVMEGLFNLAFPHLPKTGKLSFIGLSIHYFGPVSLLNHIPQTISESEVKHFVDLLRLCHLPSTLRTLPGNRGEFMMIPTARDLQEFGVSIRKRWSDSILDIQYAKGDLKIPKFEIQDDSEIVLRNLIAFEICHCEDSYIIDYVIFMDTLLETAQDVDILVQNEILKNSLLDCASVITLFHDLTSQVLWVSQNYYFHGLCQKVNEHCRVPWNKWKAIMKRDYFSTPWSIVSTVAAVILLVLTVIQQFALSSLFSNKARICYCNYELG</sequence>
<evidence type="ECO:0000313" key="3">
    <source>
        <dbReference type="Proteomes" id="UP000626092"/>
    </source>
</evidence>
<organism evidence="2 3">
    <name type="scientific">Rhododendron simsii</name>
    <name type="common">Sims's rhododendron</name>
    <dbReference type="NCBI Taxonomy" id="118357"/>
    <lineage>
        <taxon>Eukaryota</taxon>
        <taxon>Viridiplantae</taxon>
        <taxon>Streptophyta</taxon>
        <taxon>Embryophyta</taxon>
        <taxon>Tracheophyta</taxon>
        <taxon>Spermatophyta</taxon>
        <taxon>Magnoliopsida</taxon>
        <taxon>eudicotyledons</taxon>
        <taxon>Gunneridae</taxon>
        <taxon>Pentapetalae</taxon>
        <taxon>asterids</taxon>
        <taxon>Ericales</taxon>
        <taxon>Ericaceae</taxon>
        <taxon>Ericoideae</taxon>
        <taxon>Rhodoreae</taxon>
        <taxon>Rhododendron</taxon>
    </lineage>
</organism>
<dbReference type="EMBL" id="WJXA01000002">
    <property type="protein sequence ID" value="KAF7149478.1"/>
    <property type="molecule type" value="Genomic_DNA"/>
</dbReference>
<evidence type="ECO:0000313" key="2">
    <source>
        <dbReference type="EMBL" id="KAF7149478.1"/>
    </source>
</evidence>
<dbReference type="Pfam" id="PF03140">
    <property type="entry name" value="DUF247"/>
    <property type="match status" value="1"/>
</dbReference>
<accession>A0A834HAE3</accession>
<dbReference type="PANTHER" id="PTHR31170">
    <property type="entry name" value="BNAC04G53230D PROTEIN"/>
    <property type="match status" value="1"/>
</dbReference>
<dbReference type="Proteomes" id="UP000626092">
    <property type="component" value="Unassembled WGS sequence"/>
</dbReference>
<proteinExistence type="predicted"/>
<dbReference type="OrthoDB" id="672127at2759"/>
<protein>
    <submittedName>
        <fullName evidence="2">Uncharacterized protein</fullName>
    </submittedName>
</protein>
<keyword evidence="1" id="KW-1133">Transmembrane helix</keyword>
<dbReference type="InterPro" id="IPR004158">
    <property type="entry name" value="DUF247_pln"/>
</dbReference>
<feature type="transmembrane region" description="Helical" evidence="1">
    <location>
        <begin position="328"/>
        <end position="350"/>
    </location>
</feature>